<evidence type="ECO:0000313" key="4">
    <source>
        <dbReference type="EMBL" id="TDQ67244.1"/>
    </source>
</evidence>
<dbReference type="RefSeq" id="WP_133571870.1">
    <property type="nucleotide sequence ID" value="NZ_SNYR01000001.1"/>
</dbReference>
<evidence type="ECO:0000256" key="1">
    <source>
        <dbReference type="ARBA" id="ARBA00004418"/>
    </source>
</evidence>
<evidence type="ECO:0000259" key="3">
    <source>
        <dbReference type="Pfam" id="PF00496"/>
    </source>
</evidence>
<feature type="domain" description="Solute-binding protein family 5" evidence="3">
    <location>
        <begin position="43"/>
        <end position="357"/>
    </location>
</feature>
<accession>A0A4R6VWV0</accession>
<sequence length="475" mass="52724">MTIIAQPRLALGDPHDCTDSADDLTIYHAIFDTLVRRVEKHYLPLLAKSWSVDDDAKVWRFELQEGVQFHDGTLFDADAVKQNILRMAREDKGYTLGSPAVWRQYLGDAEIVVESPTSLTIKLAMPMADLLDVFEQGFMVAPSSFAALDADRRDSYIGTGPYKICSIAPDRVCAERVEGHFMFTPQNREIVWQHVVSPDDRLAKMQSGAVQVATMLPFEASKSLGAARHTFLSPVAIIYLLNAQDGPFQDPRVRRAVNIAVDRDALIETVLGGAAKPLLGFVSPNHYGAADAGTMACDRETARQLLADAGYADGLTLNVDCPTRLPDEAEKLTAALGAQLAEVGIDFNVTIHPEREEYAHMVRRKEIQDMCVFDSSPMSTFRVLYEKIDSRIAGAWWQGYQNTAIEDLLDEGQRIADPDERAAVWQKAYQLLQQDPAWLTLYNPIKVIGVAGDHPDFKMPFDGVINVTELPNLEG</sequence>
<dbReference type="InterPro" id="IPR039424">
    <property type="entry name" value="SBP_5"/>
</dbReference>
<gene>
    <name evidence="4" type="ORF">ATL17_1251</name>
</gene>
<dbReference type="PANTHER" id="PTHR30290">
    <property type="entry name" value="PERIPLASMIC BINDING COMPONENT OF ABC TRANSPORTER"/>
    <property type="match status" value="1"/>
</dbReference>
<dbReference type="Proteomes" id="UP000295391">
    <property type="component" value="Unassembled WGS sequence"/>
</dbReference>
<dbReference type="Pfam" id="PF00496">
    <property type="entry name" value="SBP_bac_5"/>
    <property type="match status" value="1"/>
</dbReference>
<dbReference type="SUPFAM" id="SSF53850">
    <property type="entry name" value="Periplasmic binding protein-like II"/>
    <property type="match status" value="1"/>
</dbReference>
<comment type="similarity">
    <text evidence="2">Belongs to the bacterial solute-binding protein 5 family.</text>
</comment>
<dbReference type="InterPro" id="IPR030678">
    <property type="entry name" value="Peptide/Ni-bd"/>
</dbReference>
<dbReference type="PIRSF" id="PIRSF002741">
    <property type="entry name" value="MppA"/>
    <property type="match status" value="1"/>
</dbReference>
<dbReference type="EMBL" id="SNYR01000001">
    <property type="protein sequence ID" value="TDQ67244.1"/>
    <property type="molecule type" value="Genomic_DNA"/>
</dbReference>
<dbReference type="GO" id="GO:0043190">
    <property type="term" value="C:ATP-binding cassette (ABC) transporter complex"/>
    <property type="evidence" value="ECO:0007669"/>
    <property type="project" value="InterPro"/>
</dbReference>
<reference evidence="4 5" key="1">
    <citation type="submission" date="2019-03" db="EMBL/GenBank/DDBJ databases">
        <title>Genomic Encyclopedia of Type Strains, Phase III (KMG-III): the genomes of soil and plant-associated and newly described type strains.</title>
        <authorList>
            <person name="Whitman W."/>
        </authorList>
    </citation>
    <scope>NUCLEOTIDE SEQUENCE [LARGE SCALE GENOMIC DNA]</scope>
    <source>
        <strain evidence="4 5">CGMCC 1.7002</strain>
    </source>
</reference>
<dbReference type="AlphaFoldDB" id="A0A4R6VWV0"/>
<name>A0A4R6VWV0_9HYPH</name>
<dbReference type="GO" id="GO:1904680">
    <property type="term" value="F:peptide transmembrane transporter activity"/>
    <property type="evidence" value="ECO:0007669"/>
    <property type="project" value="TreeGrafter"/>
</dbReference>
<dbReference type="Gene3D" id="3.10.105.10">
    <property type="entry name" value="Dipeptide-binding Protein, Domain 3"/>
    <property type="match status" value="1"/>
</dbReference>
<proteinExistence type="inferred from homology"/>
<comment type="caution">
    <text evidence="4">The sequence shown here is derived from an EMBL/GenBank/DDBJ whole genome shotgun (WGS) entry which is preliminary data.</text>
</comment>
<evidence type="ECO:0000256" key="2">
    <source>
        <dbReference type="ARBA" id="ARBA00005695"/>
    </source>
</evidence>
<dbReference type="InterPro" id="IPR000914">
    <property type="entry name" value="SBP_5_dom"/>
</dbReference>
<keyword evidence="5" id="KW-1185">Reference proteome</keyword>
<organism evidence="4 5">
    <name type="scientific">Maritalea mobilis</name>
    <dbReference type="NCBI Taxonomy" id="483324"/>
    <lineage>
        <taxon>Bacteria</taxon>
        <taxon>Pseudomonadati</taxon>
        <taxon>Pseudomonadota</taxon>
        <taxon>Alphaproteobacteria</taxon>
        <taxon>Hyphomicrobiales</taxon>
        <taxon>Devosiaceae</taxon>
        <taxon>Maritalea</taxon>
    </lineage>
</organism>
<dbReference type="GO" id="GO:0030288">
    <property type="term" value="C:outer membrane-bounded periplasmic space"/>
    <property type="evidence" value="ECO:0007669"/>
    <property type="project" value="UniProtKB-ARBA"/>
</dbReference>
<dbReference type="Gene3D" id="3.90.76.10">
    <property type="entry name" value="Dipeptide-binding Protein, Domain 1"/>
    <property type="match status" value="1"/>
</dbReference>
<comment type="subcellular location">
    <subcellularLocation>
        <location evidence="1">Periplasm</location>
    </subcellularLocation>
</comment>
<dbReference type="GO" id="GO:0015833">
    <property type="term" value="P:peptide transport"/>
    <property type="evidence" value="ECO:0007669"/>
    <property type="project" value="TreeGrafter"/>
</dbReference>
<evidence type="ECO:0000313" key="5">
    <source>
        <dbReference type="Proteomes" id="UP000295391"/>
    </source>
</evidence>
<dbReference type="OrthoDB" id="9803988at2"/>
<dbReference type="Gene3D" id="3.40.190.10">
    <property type="entry name" value="Periplasmic binding protein-like II"/>
    <property type="match status" value="1"/>
</dbReference>
<protein>
    <submittedName>
        <fullName evidence="4">Peptide/nickel transport system substrate-binding protein</fullName>
    </submittedName>
</protein>